<dbReference type="Proteomes" id="UP001200307">
    <property type="component" value="Unassembled WGS sequence"/>
</dbReference>
<dbReference type="AlphaFoldDB" id="A0AAW4YLZ6"/>
<keyword evidence="1" id="KW-0808">Transferase</keyword>
<dbReference type="InterPro" id="IPR005835">
    <property type="entry name" value="NTP_transferase_dom"/>
</dbReference>
<name>A0AAW4YLZ6_9BACT</name>
<gene>
    <name evidence="4" type="ORF">LYY06_10555</name>
</gene>
<dbReference type="CDD" id="cd04183">
    <property type="entry name" value="GT2_BcE_like"/>
    <property type="match status" value="1"/>
</dbReference>
<dbReference type="InterPro" id="IPR050065">
    <property type="entry name" value="GlmU-like"/>
</dbReference>
<evidence type="ECO:0000256" key="2">
    <source>
        <dbReference type="ARBA" id="ARBA00022695"/>
    </source>
</evidence>
<dbReference type="PANTHER" id="PTHR43584:SF8">
    <property type="entry name" value="N-ACETYLMURAMATE ALPHA-1-PHOSPHATE URIDYLYLTRANSFERASE"/>
    <property type="match status" value="1"/>
</dbReference>
<dbReference type="SUPFAM" id="SSF53448">
    <property type="entry name" value="Nucleotide-diphospho-sugar transferases"/>
    <property type="match status" value="1"/>
</dbReference>
<reference evidence="4" key="1">
    <citation type="submission" date="2021-12" db="EMBL/GenBank/DDBJ databases">
        <authorList>
            <person name="Lv X."/>
        </authorList>
    </citation>
    <scope>NUCLEOTIDE SEQUENCE</scope>
    <source>
        <strain evidence="4">HF2106</strain>
    </source>
</reference>
<evidence type="ECO:0000313" key="4">
    <source>
        <dbReference type="EMBL" id="MCE4122699.1"/>
    </source>
</evidence>
<evidence type="ECO:0000256" key="1">
    <source>
        <dbReference type="ARBA" id="ARBA00022679"/>
    </source>
</evidence>
<accession>A0AAW4YLZ6</accession>
<keyword evidence="2" id="KW-0548">Nucleotidyltransferase</keyword>
<sequence>MINIVIPMAGAGSRFAKAGYKKPKPFIDVLGKPMICHVLDNLAMPNAKFILLARKEHYENETETVNWIKEHYNVEFVLIDKLTEGAACTVLHAHRLINNDTPMLIANSDQIVDMNIADYIKDCEDRKLDGSVLCFLDPELNPKWSFAKLDDKGLITEIKEKQPISDEATVGIYYFSKGSSFVENAIDMFVRNERVNNEFYVAPVYNYAIARGEKFGIYNIDYSQMHGTGTPEDLDKYIEIIKNKK</sequence>
<dbReference type="PANTHER" id="PTHR43584">
    <property type="entry name" value="NUCLEOTIDYL TRANSFERASE"/>
    <property type="match status" value="1"/>
</dbReference>
<dbReference type="EMBL" id="JAJTVO010000018">
    <property type="protein sequence ID" value="MCE4122699.1"/>
    <property type="molecule type" value="Genomic_DNA"/>
</dbReference>
<dbReference type="InterPro" id="IPR016873">
    <property type="entry name" value="Caps_polysacc_synth_BcbE_prd"/>
</dbReference>
<dbReference type="Pfam" id="PF00483">
    <property type="entry name" value="NTP_transferase"/>
    <property type="match status" value="1"/>
</dbReference>
<comment type="caution">
    <text evidence="4">The sequence shown here is derived from an EMBL/GenBank/DDBJ whole genome shotgun (WGS) entry which is preliminary data.</text>
</comment>
<dbReference type="GO" id="GO:0016779">
    <property type="term" value="F:nucleotidyltransferase activity"/>
    <property type="evidence" value="ECO:0007669"/>
    <property type="project" value="UniProtKB-KW"/>
</dbReference>
<dbReference type="RefSeq" id="WP_233339419.1">
    <property type="nucleotide sequence ID" value="NZ_JAJTVO010000018.1"/>
</dbReference>
<dbReference type="InterPro" id="IPR029044">
    <property type="entry name" value="Nucleotide-diphossugar_trans"/>
</dbReference>
<protein>
    <submittedName>
        <fullName evidence="4">Glycosyltransferase family 2 protein</fullName>
    </submittedName>
</protein>
<feature type="domain" description="Nucleotidyl transferase" evidence="3">
    <location>
        <begin position="8"/>
        <end position="178"/>
    </location>
</feature>
<dbReference type="PIRSF" id="PIRSF028162">
    <property type="entry name" value="BcbE_prd"/>
    <property type="match status" value="1"/>
</dbReference>
<evidence type="ECO:0000313" key="5">
    <source>
        <dbReference type="Proteomes" id="UP001200307"/>
    </source>
</evidence>
<proteinExistence type="predicted"/>
<evidence type="ECO:0000259" key="3">
    <source>
        <dbReference type="Pfam" id="PF00483"/>
    </source>
</evidence>
<dbReference type="Gene3D" id="3.90.550.10">
    <property type="entry name" value="Spore Coat Polysaccharide Biosynthesis Protein SpsA, Chain A"/>
    <property type="match status" value="1"/>
</dbReference>
<organism evidence="4 5">
    <name type="scientific">Segatella copri</name>
    <dbReference type="NCBI Taxonomy" id="165179"/>
    <lineage>
        <taxon>Bacteria</taxon>
        <taxon>Pseudomonadati</taxon>
        <taxon>Bacteroidota</taxon>
        <taxon>Bacteroidia</taxon>
        <taxon>Bacteroidales</taxon>
        <taxon>Prevotellaceae</taxon>
        <taxon>Segatella</taxon>
    </lineage>
</organism>